<dbReference type="HOGENOM" id="CLU_048483_1_1_1"/>
<evidence type="ECO:0000256" key="8">
    <source>
        <dbReference type="ARBA" id="ARBA00023136"/>
    </source>
</evidence>
<feature type="transmembrane region" description="Helical" evidence="10">
    <location>
        <begin position="184"/>
        <end position="200"/>
    </location>
</feature>
<keyword evidence="3 10" id="KW-0808">Transferase</keyword>
<comment type="subcellular location">
    <subcellularLocation>
        <location evidence="1">Membrane</location>
        <topology evidence="1">Multi-pass membrane protein</topology>
    </subcellularLocation>
</comment>
<dbReference type="Proteomes" id="UP000015104">
    <property type="component" value="Unassembled WGS sequence"/>
</dbReference>
<comment type="catalytic activity">
    <reaction evidence="10">
        <text>a very-long-chain acyl-CoA + malonyl-CoA + H(+) = a very-long-chain 3-oxoacyl-CoA + CO2 + CoA</text>
        <dbReference type="Rhea" id="RHEA:32727"/>
        <dbReference type="ChEBI" id="CHEBI:15378"/>
        <dbReference type="ChEBI" id="CHEBI:16526"/>
        <dbReference type="ChEBI" id="CHEBI:57287"/>
        <dbReference type="ChEBI" id="CHEBI:57384"/>
        <dbReference type="ChEBI" id="CHEBI:90725"/>
        <dbReference type="ChEBI" id="CHEBI:90736"/>
        <dbReference type="EC" id="2.3.1.199"/>
    </reaction>
</comment>
<dbReference type="EC" id="2.3.1.199" evidence="10"/>
<dbReference type="EMBL" id="CAEY01000863">
    <property type="status" value="NOT_ANNOTATED_CDS"/>
    <property type="molecule type" value="Genomic_DNA"/>
</dbReference>
<evidence type="ECO:0000256" key="4">
    <source>
        <dbReference type="ARBA" id="ARBA00022692"/>
    </source>
</evidence>
<evidence type="ECO:0000256" key="10">
    <source>
        <dbReference type="RuleBase" id="RU361115"/>
    </source>
</evidence>
<evidence type="ECO:0000313" key="12">
    <source>
        <dbReference type="Proteomes" id="UP000015104"/>
    </source>
</evidence>
<dbReference type="GO" id="GO:0034625">
    <property type="term" value="P:fatty acid elongation, monounsaturated fatty acid"/>
    <property type="evidence" value="ECO:0007669"/>
    <property type="project" value="TreeGrafter"/>
</dbReference>
<keyword evidence="9 10" id="KW-0275">Fatty acid biosynthesis</keyword>
<organism evidence="11 12">
    <name type="scientific">Tetranychus urticae</name>
    <name type="common">Two-spotted spider mite</name>
    <dbReference type="NCBI Taxonomy" id="32264"/>
    <lineage>
        <taxon>Eukaryota</taxon>
        <taxon>Metazoa</taxon>
        <taxon>Ecdysozoa</taxon>
        <taxon>Arthropoda</taxon>
        <taxon>Chelicerata</taxon>
        <taxon>Arachnida</taxon>
        <taxon>Acari</taxon>
        <taxon>Acariformes</taxon>
        <taxon>Trombidiformes</taxon>
        <taxon>Prostigmata</taxon>
        <taxon>Eleutherengona</taxon>
        <taxon>Raphignathae</taxon>
        <taxon>Tetranychoidea</taxon>
        <taxon>Tetranychidae</taxon>
        <taxon>Tetranychus</taxon>
    </lineage>
</organism>
<dbReference type="eggNOG" id="KOG3072">
    <property type="taxonomic scope" value="Eukaryota"/>
</dbReference>
<dbReference type="PANTHER" id="PTHR11157">
    <property type="entry name" value="FATTY ACID ACYL TRANSFERASE-RELATED"/>
    <property type="match status" value="1"/>
</dbReference>
<dbReference type="AlphaFoldDB" id="T1L0D3"/>
<name>T1L0D3_TETUR</name>
<evidence type="ECO:0000256" key="7">
    <source>
        <dbReference type="ARBA" id="ARBA00023098"/>
    </source>
</evidence>
<sequence>MSINPGSLDKLDMKTIDWSTKPGVPFTFSFELINNIDEYIESLGSNYNLWIAMSLLYIITIFYIQHEMKSRKPLSLRIPLIIWNLGLTLFSAATVTRLAPDLISTLTSKGFYASFCDASSFHSDPRIKVWIWLFSLSKLVEFGDTIFVVLRKQPLIFLHWFHHAITLLYTTFAIGFYLPAYARWFMTINAAIHTLMYGYYAARAARFKFPKFVNMSITSLQIIQMVAGLLINGYTLHNQRSSSRQCDGHQNASIFGLAIYTSFLILFCQFFIASYLKPRECRESKMLNNNNDYQTSKRLTKADDLKKSN</sequence>
<keyword evidence="4 10" id="KW-0812">Transmembrane</keyword>
<keyword evidence="8 10" id="KW-0472">Membrane</keyword>
<accession>T1L0D3</accession>
<dbReference type="GO" id="GO:0034626">
    <property type="term" value="P:fatty acid elongation, polyunsaturated fatty acid"/>
    <property type="evidence" value="ECO:0007669"/>
    <property type="project" value="TreeGrafter"/>
</dbReference>
<evidence type="ECO:0000256" key="1">
    <source>
        <dbReference type="ARBA" id="ARBA00004141"/>
    </source>
</evidence>
<reference evidence="11" key="2">
    <citation type="submission" date="2015-06" db="UniProtKB">
        <authorList>
            <consortium name="EnsemblMetazoa"/>
        </authorList>
    </citation>
    <scope>IDENTIFICATION</scope>
</reference>
<dbReference type="PROSITE" id="PS01188">
    <property type="entry name" value="ELO"/>
    <property type="match status" value="1"/>
</dbReference>
<keyword evidence="12" id="KW-1185">Reference proteome</keyword>
<dbReference type="InterPro" id="IPR002076">
    <property type="entry name" value="ELO_fam"/>
</dbReference>
<dbReference type="GO" id="GO:0042761">
    <property type="term" value="P:very long-chain fatty acid biosynthetic process"/>
    <property type="evidence" value="ECO:0007669"/>
    <property type="project" value="TreeGrafter"/>
</dbReference>
<evidence type="ECO:0000256" key="3">
    <source>
        <dbReference type="ARBA" id="ARBA00022679"/>
    </source>
</evidence>
<feature type="transmembrane region" description="Helical" evidence="10">
    <location>
        <begin position="76"/>
        <end position="99"/>
    </location>
</feature>
<evidence type="ECO:0000256" key="9">
    <source>
        <dbReference type="ARBA" id="ARBA00023160"/>
    </source>
</evidence>
<keyword evidence="6 10" id="KW-1133">Transmembrane helix</keyword>
<dbReference type="Pfam" id="PF01151">
    <property type="entry name" value="ELO"/>
    <property type="match status" value="1"/>
</dbReference>
<keyword evidence="2 10" id="KW-0444">Lipid biosynthesis</keyword>
<feature type="transmembrane region" description="Helical" evidence="10">
    <location>
        <begin position="47"/>
        <end position="64"/>
    </location>
</feature>
<dbReference type="PANTHER" id="PTHR11157:SF17">
    <property type="entry name" value="ELONGATION OF VERY LONG CHAIN FATTY ACIDS PROTEIN 6"/>
    <property type="match status" value="1"/>
</dbReference>
<dbReference type="EnsemblMetazoa" id="tetur30g00230.1">
    <property type="protein sequence ID" value="tetur30g00230.1"/>
    <property type="gene ID" value="tetur30g00230"/>
</dbReference>
<dbReference type="GO" id="GO:0019367">
    <property type="term" value="P:fatty acid elongation, saturated fatty acid"/>
    <property type="evidence" value="ECO:0007669"/>
    <property type="project" value="TreeGrafter"/>
</dbReference>
<evidence type="ECO:0000256" key="2">
    <source>
        <dbReference type="ARBA" id="ARBA00022516"/>
    </source>
</evidence>
<feature type="transmembrane region" description="Helical" evidence="10">
    <location>
        <begin position="212"/>
        <end position="234"/>
    </location>
</feature>
<reference evidence="12" key="1">
    <citation type="submission" date="2011-08" db="EMBL/GenBank/DDBJ databases">
        <authorList>
            <person name="Rombauts S."/>
        </authorList>
    </citation>
    <scope>NUCLEOTIDE SEQUENCE</scope>
    <source>
        <strain evidence="12">London</strain>
    </source>
</reference>
<feature type="transmembrane region" description="Helical" evidence="10">
    <location>
        <begin position="129"/>
        <end position="150"/>
    </location>
</feature>
<dbReference type="GO" id="GO:0005789">
    <property type="term" value="C:endoplasmic reticulum membrane"/>
    <property type="evidence" value="ECO:0007669"/>
    <property type="project" value="TreeGrafter"/>
</dbReference>
<evidence type="ECO:0000256" key="6">
    <source>
        <dbReference type="ARBA" id="ARBA00022989"/>
    </source>
</evidence>
<dbReference type="GO" id="GO:0030148">
    <property type="term" value="P:sphingolipid biosynthetic process"/>
    <property type="evidence" value="ECO:0007669"/>
    <property type="project" value="TreeGrafter"/>
</dbReference>
<evidence type="ECO:0000256" key="5">
    <source>
        <dbReference type="ARBA" id="ARBA00022832"/>
    </source>
</evidence>
<keyword evidence="7 10" id="KW-0443">Lipid metabolism</keyword>
<proteinExistence type="inferred from homology"/>
<feature type="transmembrane region" description="Helical" evidence="10">
    <location>
        <begin position="157"/>
        <end position="178"/>
    </location>
</feature>
<comment type="similarity">
    <text evidence="10">Belongs to the ELO family.</text>
</comment>
<evidence type="ECO:0000313" key="11">
    <source>
        <dbReference type="EnsemblMetazoa" id="tetur30g00230.1"/>
    </source>
</evidence>
<dbReference type="GO" id="GO:0009922">
    <property type="term" value="F:fatty acid elongase activity"/>
    <property type="evidence" value="ECO:0007669"/>
    <property type="project" value="UniProtKB-EC"/>
</dbReference>
<feature type="transmembrane region" description="Helical" evidence="10">
    <location>
        <begin position="254"/>
        <end position="276"/>
    </location>
</feature>
<protein>
    <recommendedName>
        <fullName evidence="10">Elongation of very long chain fatty acids protein</fullName>
        <ecNumber evidence="10">2.3.1.199</ecNumber>
    </recommendedName>
    <alternativeName>
        <fullName evidence="10">Very-long-chain 3-oxoacyl-CoA synthase</fullName>
    </alternativeName>
</protein>
<dbReference type="InterPro" id="IPR030457">
    <property type="entry name" value="ELO_CS"/>
</dbReference>
<keyword evidence="5 10" id="KW-0276">Fatty acid metabolism</keyword>